<evidence type="ECO:0000313" key="4">
    <source>
        <dbReference type="EMBL" id="ACU04629.1"/>
    </source>
</evidence>
<feature type="region of interest" description="Disordered" evidence="1">
    <location>
        <begin position="27"/>
        <end position="72"/>
    </location>
</feature>
<dbReference type="InterPro" id="IPR025419">
    <property type="entry name" value="DUF4142"/>
</dbReference>
<dbReference type="PROSITE" id="PS51257">
    <property type="entry name" value="PROKAR_LIPOPROTEIN"/>
    <property type="match status" value="1"/>
</dbReference>
<organism evidence="4 5">
    <name type="scientific">Pedobacter heparinus (strain ATCC 13125 / DSM 2366 / CIP 104194 / JCM 7457 / NBRC 12017 / NCIMB 9290 / NRRL B-14731 / HIM 762-3)</name>
    <dbReference type="NCBI Taxonomy" id="485917"/>
    <lineage>
        <taxon>Bacteria</taxon>
        <taxon>Pseudomonadati</taxon>
        <taxon>Bacteroidota</taxon>
        <taxon>Sphingobacteriia</taxon>
        <taxon>Sphingobacteriales</taxon>
        <taxon>Sphingobacteriaceae</taxon>
        <taxon>Pedobacter</taxon>
    </lineage>
</organism>
<gene>
    <name evidence="4" type="ordered locus">Phep_2425</name>
</gene>
<feature type="chain" id="PRO_5002974614" description="DUF4142 domain-containing protein" evidence="2">
    <location>
        <begin position="29"/>
        <end position="232"/>
    </location>
</feature>
<reference evidence="4 5" key="1">
    <citation type="journal article" date="2009" name="Stand. Genomic Sci.">
        <title>Complete genome sequence of Pedobacter heparinus type strain (HIM 762-3).</title>
        <authorList>
            <person name="Han C."/>
            <person name="Spring S."/>
            <person name="Lapidus A."/>
            <person name="Del Rio T.G."/>
            <person name="Tice H."/>
            <person name="Copeland A."/>
            <person name="Cheng J.F."/>
            <person name="Lucas S."/>
            <person name="Chen F."/>
            <person name="Nolan M."/>
            <person name="Bruce D."/>
            <person name="Goodwin L."/>
            <person name="Pitluck S."/>
            <person name="Ivanova N."/>
            <person name="Mavromatis K."/>
            <person name="Mikhailova N."/>
            <person name="Pati A."/>
            <person name="Chen A."/>
            <person name="Palaniappan K."/>
            <person name="Land M."/>
            <person name="Hauser L."/>
            <person name="Chang Y.J."/>
            <person name="Jeffries C.C."/>
            <person name="Saunders E."/>
            <person name="Chertkov O."/>
            <person name="Brettin T."/>
            <person name="Goker M."/>
            <person name="Rohde M."/>
            <person name="Bristow J."/>
            <person name="Eisen J.A."/>
            <person name="Markowitz V."/>
            <person name="Hugenholtz P."/>
            <person name="Kyrpides N.C."/>
            <person name="Klenk H.P."/>
            <person name="Detter J.C."/>
        </authorList>
    </citation>
    <scope>NUCLEOTIDE SEQUENCE [LARGE SCALE GENOMIC DNA]</scope>
    <source>
        <strain evidence="5">ATCC 13125 / DSM 2366 / CIP 104194 / JCM 7457 / NBRC 12017 / NCIMB 9290 / NRRL B-14731 / HIM 762-3</strain>
    </source>
</reference>
<feature type="signal peptide" evidence="2">
    <location>
        <begin position="1"/>
        <end position="28"/>
    </location>
</feature>
<evidence type="ECO:0000313" key="5">
    <source>
        <dbReference type="Proteomes" id="UP000000852"/>
    </source>
</evidence>
<keyword evidence="5" id="KW-1185">Reference proteome</keyword>
<keyword evidence="2" id="KW-0732">Signal</keyword>
<accession>C6XZD3</accession>
<protein>
    <recommendedName>
        <fullName evidence="3">DUF4142 domain-containing protein</fullName>
    </recommendedName>
</protein>
<evidence type="ECO:0000259" key="3">
    <source>
        <dbReference type="Pfam" id="PF13628"/>
    </source>
</evidence>
<evidence type="ECO:0000256" key="2">
    <source>
        <dbReference type="SAM" id="SignalP"/>
    </source>
</evidence>
<dbReference type="RefSeq" id="WP_015808241.1">
    <property type="nucleotide sequence ID" value="NC_013061.1"/>
</dbReference>
<dbReference type="Proteomes" id="UP000000852">
    <property type="component" value="Chromosome"/>
</dbReference>
<dbReference type="HOGENOM" id="CLU_1193966_0_0_10"/>
<dbReference type="EMBL" id="CP001681">
    <property type="protein sequence ID" value="ACU04629.1"/>
    <property type="molecule type" value="Genomic_DNA"/>
</dbReference>
<dbReference type="PANTHER" id="PTHR38593:SF1">
    <property type="entry name" value="BLR2558 PROTEIN"/>
    <property type="match status" value="1"/>
</dbReference>
<feature type="domain" description="DUF4142" evidence="3">
    <location>
        <begin position="101"/>
        <end position="224"/>
    </location>
</feature>
<dbReference type="OrthoDB" id="759557at2"/>
<dbReference type="eggNOG" id="COG3652">
    <property type="taxonomic scope" value="Bacteria"/>
</dbReference>
<sequence>MKSLRIFAILLILACLVYSCSSSRSSSAEEGKKRRKITGVTPGIKNPSRGVINASGDGLTPGIGQSNGAGSEENATSIANNAIAKANAMVRVNQQKLAAMSDEELVNKMLTDQQIEVKRSENAVRTTANTRIKDYAAMVLTDHAEIQHDLKKLSGSKNMALVTLKSLNVSSRTDLEFVEQMIESNQNMIALYTAAGKSKDPAIRAFALKQLPVLRKHLEAAQELTKVFKPKQ</sequence>
<dbReference type="KEGG" id="phe:Phep_2425"/>
<dbReference type="AlphaFoldDB" id="C6XZD3"/>
<evidence type="ECO:0000256" key="1">
    <source>
        <dbReference type="SAM" id="MobiDB-lite"/>
    </source>
</evidence>
<dbReference type="Pfam" id="PF13628">
    <property type="entry name" value="DUF4142"/>
    <property type="match status" value="1"/>
</dbReference>
<dbReference type="PANTHER" id="PTHR38593">
    <property type="entry name" value="BLR2558 PROTEIN"/>
    <property type="match status" value="1"/>
</dbReference>
<dbReference type="STRING" id="485917.Phep_2425"/>
<name>C6XZD3_PEDHD</name>
<proteinExistence type="predicted"/>